<feature type="region of interest" description="Disordered" evidence="1">
    <location>
        <begin position="1"/>
        <end position="29"/>
    </location>
</feature>
<sequence length="259" mass="27511">MFSRRNPTSAYGSTRPNYFSSSTSGHPRLSPPKGWKIALVVTSISLLLIIEVVVVVPMLDPSVPGMTLFTYKPQGGNNGGNGGVGGEFAVGSCQIGNGSGGVQSLPCIESLAKTDIQGGFSNVPVILKLSSVWIGIFLGCLFLAVDAWSGLRRSGYHAQNQSMSSSYGQQQGAGMYGQSKKGVLVVHLVVAILFFFLWLMTAIWTASTPGVGAQPLGVAYLIMTPLFTLTWLVPVFMGAFKAAPEDLTAQHGQQRSGYW</sequence>
<keyword evidence="2" id="KW-0812">Transmembrane</keyword>
<name>A0A8K0JHG1_9TREE</name>
<accession>A0A8K0JHG1</accession>
<evidence type="ECO:0000256" key="2">
    <source>
        <dbReference type="SAM" id="Phobius"/>
    </source>
</evidence>
<feature type="compositionally biased region" description="Polar residues" evidence="1">
    <location>
        <begin position="1"/>
        <end position="25"/>
    </location>
</feature>
<gene>
    <name evidence="3" type="ORF">FFLO_05119</name>
</gene>
<evidence type="ECO:0000313" key="3">
    <source>
        <dbReference type="EMBL" id="KAG7530347.1"/>
    </source>
</evidence>
<evidence type="ECO:0000313" key="4">
    <source>
        <dbReference type="Proteomes" id="UP000812966"/>
    </source>
</evidence>
<reference evidence="3" key="1">
    <citation type="submission" date="2020-04" db="EMBL/GenBank/DDBJ databases">
        <title>Analysis of mating type loci in Filobasidium floriforme.</title>
        <authorList>
            <person name="Nowrousian M."/>
        </authorList>
    </citation>
    <scope>NUCLEOTIDE SEQUENCE</scope>
    <source>
        <strain evidence="3">CBS 6242</strain>
    </source>
</reference>
<evidence type="ECO:0000256" key="1">
    <source>
        <dbReference type="SAM" id="MobiDB-lite"/>
    </source>
</evidence>
<proteinExistence type="predicted"/>
<feature type="transmembrane region" description="Helical" evidence="2">
    <location>
        <begin position="184"/>
        <end position="206"/>
    </location>
</feature>
<keyword evidence="2" id="KW-1133">Transmembrane helix</keyword>
<feature type="transmembrane region" description="Helical" evidence="2">
    <location>
        <begin position="125"/>
        <end position="145"/>
    </location>
</feature>
<feature type="transmembrane region" description="Helical" evidence="2">
    <location>
        <begin position="218"/>
        <end position="240"/>
    </location>
</feature>
<keyword evidence="2" id="KW-0472">Membrane</keyword>
<dbReference type="AlphaFoldDB" id="A0A8K0JHG1"/>
<keyword evidence="4" id="KW-1185">Reference proteome</keyword>
<dbReference type="Proteomes" id="UP000812966">
    <property type="component" value="Unassembled WGS sequence"/>
</dbReference>
<feature type="transmembrane region" description="Helical" evidence="2">
    <location>
        <begin position="37"/>
        <end position="59"/>
    </location>
</feature>
<dbReference type="EMBL" id="JABELV010000121">
    <property type="protein sequence ID" value="KAG7530347.1"/>
    <property type="molecule type" value="Genomic_DNA"/>
</dbReference>
<comment type="caution">
    <text evidence="3">The sequence shown here is derived from an EMBL/GenBank/DDBJ whole genome shotgun (WGS) entry which is preliminary data.</text>
</comment>
<organism evidence="3 4">
    <name type="scientific">Filobasidium floriforme</name>
    <dbReference type="NCBI Taxonomy" id="5210"/>
    <lineage>
        <taxon>Eukaryota</taxon>
        <taxon>Fungi</taxon>
        <taxon>Dikarya</taxon>
        <taxon>Basidiomycota</taxon>
        <taxon>Agaricomycotina</taxon>
        <taxon>Tremellomycetes</taxon>
        <taxon>Filobasidiales</taxon>
        <taxon>Filobasidiaceae</taxon>
        <taxon>Filobasidium</taxon>
    </lineage>
</organism>
<protein>
    <submittedName>
        <fullName evidence="3">Uncharacterized protein</fullName>
    </submittedName>
</protein>